<reference evidence="1" key="1">
    <citation type="submission" date="2009-07" db="EMBL/GenBank/DDBJ databases">
        <authorList>
            <person name="Weinstock G."/>
            <person name="Sodergren E."/>
            <person name="Clifton S."/>
            <person name="Fulton L."/>
            <person name="Fulton B."/>
            <person name="Courtney L."/>
            <person name="Fronick C."/>
            <person name="Harrison M."/>
            <person name="Strong C."/>
            <person name="Farmer C."/>
            <person name="Delahaunty K."/>
            <person name="Markovic C."/>
            <person name="Hall O."/>
            <person name="Minx P."/>
            <person name="Tomlinson C."/>
            <person name="Mitreva M."/>
            <person name="Nelson J."/>
            <person name="Hou S."/>
            <person name="Wollam A."/>
            <person name="Pepin K.H."/>
            <person name="Johnson M."/>
            <person name="Bhonagiri V."/>
            <person name="Nash W.E."/>
            <person name="Warren W."/>
            <person name="Chinwalla A."/>
            <person name="Mardis E.R."/>
            <person name="Wilson R.K."/>
        </authorList>
    </citation>
    <scope>NUCLEOTIDE SEQUENCE [LARGE SCALE GENOMIC DNA]</scope>
    <source>
        <strain evidence="1">DSM 14469</strain>
    </source>
</reference>
<proteinExistence type="predicted"/>
<evidence type="ECO:0000313" key="1">
    <source>
        <dbReference type="EMBL" id="EET62217.1"/>
    </source>
</evidence>
<organism evidence="1 2">
    <name type="scientific">Marvinbryantia formatexigens DSM 14469</name>
    <dbReference type="NCBI Taxonomy" id="478749"/>
    <lineage>
        <taxon>Bacteria</taxon>
        <taxon>Bacillati</taxon>
        <taxon>Bacillota</taxon>
        <taxon>Clostridia</taxon>
        <taxon>Lachnospirales</taxon>
        <taxon>Lachnospiraceae</taxon>
        <taxon>Marvinbryantia</taxon>
    </lineage>
</organism>
<sequence>MSRRLDVSGYRRRLVKGKHAERCSTWGCILGHRANSHMTVIRG</sequence>
<name>C6LB86_9FIRM</name>
<dbReference type="AlphaFoldDB" id="C6LB86"/>
<accession>C6LB86</accession>
<dbReference type="Proteomes" id="UP000005561">
    <property type="component" value="Unassembled WGS sequence"/>
</dbReference>
<dbReference type="EMBL" id="ACCL02000003">
    <property type="protein sequence ID" value="EET62217.1"/>
    <property type="molecule type" value="Genomic_DNA"/>
</dbReference>
<evidence type="ECO:0000313" key="2">
    <source>
        <dbReference type="Proteomes" id="UP000005561"/>
    </source>
</evidence>
<protein>
    <submittedName>
        <fullName evidence="1">Uncharacterized protein</fullName>
    </submittedName>
</protein>
<comment type="caution">
    <text evidence="1">The sequence shown here is derived from an EMBL/GenBank/DDBJ whole genome shotgun (WGS) entry which is preliminary data.</text>
</comment>
<gene>
    <name evidence="1" type="ORF">BRYFOR_05881</name>
</gene>
<keyword evidence="2" id="KW-1185">Reference proteome</keyword>